<keyword evidence="3" id="KW-0233">DNA recombination</keyword>
<reference evidence="5 6" key="1">
    <citation type="submission" date="2019-09" db="EMBL/GenBank/DDBJ databases">
        <title>Complete genome sequence of Sporolactobacillus terrae 70-3.</title>
        <authorList>
            <person name="Tanaka N."/>
            <person name="Shiwa Y."/>
            <person name="Fujita N."/>
            <person name="Tanasupawat S."/>
        </authorList>
    </citation>
    <scope>NUCLEOTIDE SEQUENCE [LARGE SCALE GENOMIC DNA]</scope>
    <source>
        <strain evidence="5 6">70-3</strain>
    </source>
</reference>
<dbReference type="InterPro" id="IPR010998">
    <property type="entry name" value="Integrase_recombinase_N"/>
</dbReference>
<gene>
    <name evidence="5" type="ORF">St703_09990</name>
</gene>
<dbReference type="InterPro" id="IPR011010">
    <property type="entry name" value="DNA_brk_join_enz"/>
</dbReference>
<proteinExistence type="inferred from homology"/>
<dbReference type="Pfam" id="PF00589">
    <property type="entry name" value="Phage_integrase"/>
    <property type="match status" value="1"/>
</dbReference>
<dbReference type="Gene3D" id="1.10.150.130">
    <property type="match status" value="1"/>
</dbReference>
<dbReference type="InterPro" id="IPR002104">
    <property type="entry name" value="Integrase_catalytic"/>
</dbReference>
<dbReference type="PROSITE" id="PS51898">
    <property type="entry name" value="TYR_RECOMBINASE"/>
    <property type="match status" value="1"/>
</dbReference>
<evidence type="ECO:0000259" key="4">
    <source>
        <dbReference type="PROSITE" id="PS51898"/>
    </source>
</evidence>
<dbReference type="EMBL" id="AP021853">
    <property type="protein sequence ID" value="BBN98294.1"/>
    <property type="molecule type" value="Genomic_DNA"/>
</dbReference>
<dbReference type="GO" id="GO:0006310">
    <property type="term" value="P:DNA recombination"/>
    <property type="evidence" value="ECO:0007669"/>
    <property type="project" value="UniProtKB-KW"/>
</dbReference>
<sequence length="289" mass="33276">MHFAGMSIKEIDRLAYQRVLNKYAKNHSTASVRKLNIYMRACFRDAINDDVIFKDPTYKAVTIGKVAEKKESLKYINFKDAQKLIAELMGDLRPRYISRYMILFGLATGCRFSEVLGMTWDCIDTKKRTAKIDKTWDYQDTNTFAPTKNKASIRVIRLDKQTCEWLDDLKSSQKKSAVKSGLRNKSNLCFVNDQMNLVTNTAVNKCLKSLCTKIEINSITFHSLRHTHASMLLYKGINIKYISRRLGHKSVITTLNTYSHIIDELEQRDSEATDLALNDLYAMRKISAE</sequence>
<dbReference type="Proteomes" id="UP000326951">
    <property type="component" value="Chromosome"/>
</dbReference>
<dbReference type="GO" id="GO:0003677">
    <property type="term" value="F:DNA binding"/>
    <property type="evidence" value="ECO:0007669"/>
    <property type="project" value="UniProtKB-KW"/>
</dbReference>
<evidence type="ECO:0000256" key="3">
    <source>
        <dbReference type="ARBA" id="ARBA00023172"/>
    </source>
</evidence>
<dbReference type="InterPro" id="IPR013762">
    <property type="entry name" value="Integrase-like_cat_sf"/>
</dbReference>
<accession>A0A5K7WX81</accession>
<dbReference type="InterPro" id="IPR050090">
    <property type="entry name" value="Tyrosine_recombinase_XerCD"/>
</dbReference>
<evidence type="ECO:0000256" key="1">
    <source>
        <dbReference type="ARBA" id="ARBA00008857"/>
    </source>
</evidence>
<dbReference type="PANTHER" id="PTHR30349:SF64">
    <property type="entry name" value="PROPHAGE INTEGRASE INTD-RELATED"/>
    <property type="match status" value="1"/>
</dbReference>
<evidence type="ECO:0000313" key="6">
    <source>
        <dbReference type="Proteomes" id="UP000326951"/>
    </source>
</evidence>
<keyword evidence="2" id="KW-0238">DNA-binding</keyword>
<organism evidence="5 6">
    <name type="scientific">Sporolactobacillus terrae</name>
    <dbReference type="NCBI Taxonomy" id="269673"/>
    <lineage>
        <taxon>Bacteria</taxon>
        <taxon>Bacillati</taxon>
        <taxon>Bacillota</taxon>
        <taxon>Bacilli</taxon>
        <taxon>Bacillales</taxon>
        <taxon>Sporolactobacillaceae</taxon>
        <taxon>Sporolactobacillus</taxon>
    </lineage>
</organism>
<comment type="similarity">
    <text evidence="1">Belongs to the 'phage' integrase family.</text>
</comment>
<protein>
    <recommendedName>
        <fullName evidence="4">Tyr recombinase domain-containing protein</fullName>
    </recommendedName>
</protein>
<dbReference type="PANTHER" id="PTHR30349">
    <property type="entry name" value="PHAGE INTEGRASE-RELATED"/>
    <property type="match status" value="1"/>
</dbReference>
<name>A0A5K7WX81_9BACL</name>
<dbReference type="GO" id="GO:0015074">
    <property type="term" value="P:DNA integration"/>
    <property type="evidence" value="ECO:0007669"/>
    <property type="project" value="InterPro"/>
</dbReference>
<feature type="domain" description="Tyr recombinase" evidence="4">
    <location>
        <begin position="71"/>
        <end position="272"/>
    </location>
</feature>
<dbReference type="AlphaFoldDB" id="A0A5K7WX81"/>
<dbReference type="CDD" id="cd01189">
    <property type="entry name" value="INT_ICEBs1_C_like"/>
    <property type="match status" value="1"/>
</dbReference>
<dbReference type="SUPFAM" id="SSF56349">
    <property type="entry name" value="DNA breaking-rejoining enzymes"/>
    <property type="match status" value="1"/>
</dbReference>
<dbReference type="Gene3D" id="1.10.443.10">
    <property type="entry name" value="Intergrase catalytic core"/>
    <property type="match status" value="1"/>
</dbReference>
<evidence type="ECO:0000256" key="2">
    <source>
        <dbReference type="ARBA" id="ARBA00023125"/>
    </source>
</evidence>
<evidence type="ECO:0000313" key="5">
    <source>
        <dbReference type="EMBL" id="BBN98294.1"/>
    </source>
</evidence>